<protein>
    <submittedName>
        <fullName evidence="2">Uncharacterized protein</fullName>
    </submittedName>
</protein>
<keyword evidence="3" id="KW-1185">Reference proteome</keyword>
<accession>A0A9J7BTS7</accession>
<feature type="region of interest" description="Disordered" evidence="1">
    <location>
        <begin position="177"/>
        <end position="230"/>
    </location>
</feature>
<sequence length="230" mass="25323">METISEKCGKIIADYCFNLLVLKIDREMRPGQMGTIPVDHSFGHASAGLLRGFEPQIIRAHEPALMAGFLLSAIIRCGSSPEREIYAHMSRTNRKHNRQIEQHRRNKGPELLCKAADNELQEKAGEMAAKLSEEMIKNGSVEAADLLLSLAERANYNENAAPMARISMAEKWSKEPPFEELDRAPQLMGPPVRGALTDGSEQPKAESDEIKEAEYEMVGPPAGSGAEAKP</sequence>
<dbReference type="RefSeq" id="WP_260795691.1">
    <property type="nucleotide sequence ID" value="NZ_CP093313.1"/>
</dbReference>
<dbReference type="EMBL" id="CP093313">
    <property type="protein sequence ID" value="UWZ86048.1"/>
    <property type="molecule type" value="Genomic_DNA"/>
</dbReference>
<evidence type="ECO:0000313" key="3">
    <source>
        <dbReference type="Proteomes" id="UP001059380"/>
    </source>
</evidence>
<reference evidence="2" key="1">
    <citation type="submission" date="2021-04" db="EMBL/GenBank/DDBJ databases">
        <title>Phylogenetic analysis of Acidobacteriaceae.</title>
        <authorList>
            <person name="Qiu L."/>
            <person name="Zhang Q."/>
        </authorList>
    </citation>
    <scope>NUCLEOTIDE SEQUENCE</scope>
    <source>
        <strain evidence="2">DSM 25168</strain>
    </source>
</reference>
<gene>
    <name evidence="2" type="ORF">MOP44_08895</name>
</gene>
<dbReference type="Proteomes" id="UP001059380">
    <property type="component" value="Chromosome"/>
</dbReference>
<organism evidence="2 3">
    <name type="scientific">Occallatibacter riparius</name>
    <dbReference type="NCBI Taxonomy" id="1002689"/>
    <lineage>
        <taxon>Bacteria</taxon>
        <taxon>Pseudomonadati</taxon>
        <taxon>Acidobacteriota</taxon>
        <taxon>Terriglobia</taxon>
        <taxon>Terriglobales</taxon>
        <taxon>Acidobacteriaceae</taxon>
        <taxon>Occallatibacter</taxon>
    </lineage>
</organism>
<evidence type="ECO:0000313" key="2">
    <source>
        <dbReference type="EMBL" id="UWZ86048.1"/>
    </source>
</evidence>
<name>A0A9J7BTS7_9BACT</name>
<dbReference type="KEGG" id="orp:MOP44_08895"/>
<proteinExistence type="predicted"/>
<evidence type="ECO:0000256" key="1">
    <source>
        <dbReference type="SAM" id="MobiDB-lite"/>
    </source>
</evidence>
<feature type="compositionally biased region" description="Basic and acidic residues" evidence="1">
    <location>
        <begin position="201"/>
        <end position="214"/>
    </location>
</feature>
<dbReference type="AlphaFoldDB" id="A0A9J7BTS7"/>